<evidence type="ECO:0000256" key="6">
    <source>
        <dbReference type="RuleBase" id="RU000682"/>
    </source>
</evidence>
<dbReference type="PROSITE" id="PS00027">
    <property type="entry name" value="HOMEOBOX_1"/>
    <property type="match status" value="1"/>
</dbReference>
<dbReference type="PRINTS" id="PR00024">
    <property type="entry name" value="HOMEOBOX"/>
</dbReference>
<sequence length="169" mass="19036">MSSTSPSNCATVVPDYCRAINVQDKRGKTKWLIFPKALDLDRPKRARTFFSQHQLQSLEDAFQQSPYLDATEREKLAIRLGLTPTQVKVWYQNRRTKAKKKQDESGKSSFSIVESETVPHSTALAWGPSINNDWFRNMHHLKTTPDPSALLSLQLNSFGSTRSAPANGS</sequence>
<proteinExistence type="predicted"/>
<dbReference type="InterPro" id="IPR017970">
    <property type="entry name" value="Homeobox_CS"/>
</dbReference>
<accession>A0A7R8ZWT0</accession>
<dbReference type="OrthoDB" id="6159439at2759"/>
<dbReference type="SUPFAM" id="SSF46689">
    <property type="entry name" value="Homeodomain-like"/>
    <property type="match status" value="1"/>
</dbReference>
<comment type="subcellular location">
    <subcellularLocation>
        <location evidence="1 5 6">Nucleus</location>
    </subcellularLocation>
</comment>
<keyword evidence="4 5" id="KW-0539">Nucleus</keyword>
<gene>
    <name evidence="7" type="ORF">CTOB1V02_LOCUS12669</name>
</gene>
<dbReference type="GO" id="GO:0000978">
    <property type="term" value="F:RNA polymerase II cis-regulatory region sequence-specific DNA binding"/>
    <property type="evidence" value="ECO:0007669"/>
    <property type="project" value="TreeGrafter"/>
</dbReference>
<dbReference type="InterPro" id="IPR009057">
    <property type="entry name" value="Homeodomain-like_sf"/>
</dbReference>
<keyword evidence="2 5" id="KW-0238">DNA-binding</keyword>
<protein>
    <submittedName>
        <fullName evidence="7">Uncharacterized protein</fullName>
    </submittedName>
</protein>
<dbReference type="CDD" id="cd00086">
    <property type="entry name" value="homeodomain"/>
    <property type="match status" value="1"/>
</dbReference>
<dbReference type="EMBL" id="OB670145">
    <property type="protein sequence ID" value="CAD7234853.1"/>
    <property type="molecule type" value="Genomic_DNA"/>
</dbReference>
<dbReference type="InterPro" id="IPR000047">
    <property type="entry name" value="HTH_motif"/>
</dbReference>
<dbReference type="GO" id="GO:0000981">
    <property type="term" value="F:DNA-binding transcription factor activity, RNA polymerase II-specific"/>
    <property type="evidence" value="ECO:0007669"/>
    <property type="project" value="InterPro"/>
</dbReference>
<name>A0A7R8ZWT0_9CRUS</name>
<dbReference type="GO" id="GO:0030154">
    <property type="term" value="P:cell differentiation"/>
    <property type="evidence" value="ECO:0007669"/>
    <property type="project" value="TreeGrafter"/>
</dbReference>
<dbReference type="Pfam" id="PF00046">
    <property type="entry name" value="Homeodomain"/>
    <property type="match status" value="1"/>
</dbReference>
<dbReference type="Gene3D" id="1.10.10.60">
    <property type="entry name" value="Homeodomain-like"/>
    <property type="match status" value="1"/>
</dbReference>
<dbReference type="PROSITE" id="PS50071">
    <property type="entry name" value="HOMEOBOX_2"/>
    <property type="match status" value="1"/>
</dbReference>
<dbReference type="InterPro" id="IPR001356">
    <property type="entry name" value="HD"/>
</dbReference>
<evidence type="ECO:0000313" key="7">
    <source>
        <dbReference type="EMBL" id="CAD7234853.1"/>
    </source>
</evidence>
<dbReference type="GO" id="GO:0005634">
    <property type="term" value="C:nucleus"/>
    <property type="evidence" value="ECO:0007669"/>
    <property type="project" value="UniProtKB-SubCell"/>
</dbReference>
<evidence type="ECO:0000256" key="5">
    <source>
        <dbReference type="PROSITE-ProRule" id="PRU00108"/>
    </source>
</evidence>
<evidence type="ECO:0000256" key="2">
    <source>
        <dbReference type="ARBA" id="ARBA00023125"/>
    </source>
</evidence>
<dbReference type="InterPro" id="IPR050394">
    <property type="entry name" value="Homeobox_NK-like"/>
</dbReference>
<dbReference type="AlphaFoldDB" id="A0A7R8ZWT0"/>
<evidence type="ECO:0000256" key="1">
    <source>
        <dbReference type="ARBA" id="ARBA00004123"/>
    </source>
</evidence>
<dbReference type="InterPro" id="IPR020479">
    <property type="entry name" value="HD_metazoa"/>
</dbReference>
<feature type="non-terminal residue" evidence="7">
    <location>
        <position position="1"/>
    </location>
</feature>
<organism evidence="7">
    <name type="scientific">Cyprideis torosa</name>
    <dbReference type="NCBI Taxonomy" id="163714"/>
    <lineage>
        <taxon>Eukaryota</taxon>
        <taxon>Metazoa</taxon>
        <taxon>Ecdysozoa</taxon>
        <taxon>Arthropoda</taxon>
        <taxon>Crustacea</taxon>
        <taxon>Oligostraca</taxon>
        <taxon>Ostracoda</taxon>
        <taxon>Podocopa</taxon>
        <taxon>Podocopida</taxon>
        <taxon>Cytherocopina</taxon>
        <taxon>Cytheroidea</taxon>
        <taxon>Cytherideidae</taxon>
        <taxon>Cyprideis</taxon>
    </lineage>
</organism>
<keyword evidence="3 5" id="KW-0371">Homeobox</keyword>
<dbReference type="PRINTS" id="PR00031">
    <property type="entry name" value="HTHREPRESSR"/>
</dbReference>
<reference evidence="7" key="1">
    <citation type="submission" date="2020-11" db="EMBL/GenBank/DDBJ databases">
        <authorList>
            <person name="Tran Van P."/>
        </authorList>
    </citation>
    <scope>NUCLEOTIDE SEQUENCE</scope>
</reference>
<dbReference type="PANTHER" id="PTHR24340">
    <property type="entry name" value="HOMEOBOX PROTEIN NKX"/>
    <property type="match status" value="1"/>
</dbReference>
<evidence type="ECO:0000256" key="3">
    <source>
        <dbReference type="ARBA" id="ARBA00023155"/>
    </source>
</evidence>
<dbReference type="SMART" id="SM00389">
    <property type="entry name" value="HOX"/>
    <property type="match status" value="1"/>
</dbReference>
<evidence type="ECO:0000256" key="4">
    <source>
        <dbReference type="ARBA" id="ARBA00023242"/>
    </source>
</evidence>
<feature type="DNA-binding region" description="Homeobox" evidence="5">
    <location>
        <begin position="43"/>
        <end position="102"/>
    </location>
</feature>